<protein>
    <submittedName>
        <fullName evidence="1">Uncharacterized protein</fullName>
    </submittedName>
</protein>
<comment type="caution">
    <text evidence="1">The sequence shown here is derived from an EMBL/GenBank/DDBJ whole genome shotgun (WGS) entry which is preliminary data.</text>
</comment>
<proteinExistence type="predicted"/>
<organism evidence="1">
    <name type="scientific">Xenorhabdus bovienii str. puntauvense</name>
    <dbReference type="NCBI Taxonomy" id="1398201"/>
    <lineage>
        <taxon>Bacteria</taxon>
        <taxon>Pseudomonadati</taxon>
        <taxon>Pseudomonadota</taxon>
        <taxon>Gammaproteobacteria</taxon>
        <taxon>Enterobacterales</taxon>
        <taxon>Morganellaceae</taxon>
        <taxon>Xenorhabdus</taxon>
    </lineage>
</organism>
<reference evidence="1" key="1">
    <citation type="submission" date="2013-07" db="EMBL/GenBank/DDBJ databases">
        <title>Sub-species coevolution in mutualistic symbiosis.</title>
        <authorList>
            <person name="Murfin K."/>
            <person name="Klassen J."/>
            <person name="Lee M."/>
            <person name="Forst S."/>
            <person name="Stock P."/>
            <person name="Goodrich-Blair H."/>
        </authorList>
    </citation>
    <scope>NUCLEOTIDE SEQUENCE [LARGE SCALE GENOMIC DNA]</scope>
    <source>
        <strain evidence="1">Puntauvense</strain>
    </source>
</reference>
<name>A0A077NB21_XENBV</name>
<sequence>MNMAKELSMYTITQTITRNRKAILKHHMHTLILHCQCLGLGYAKII</sequence>
<accession>A0A077NB21</accession>
<dbReference type="AlphaFoldDB" id="A0A077NB21"/>
<dbReference type="EMBL" id="CBSW010000299">
    <property type="protein sequence ID" value="CDG99281.1"/>
    <property type="molecule type" value="Genomic_DNA"/>
</dbReference>
<gene>
    <name evidence="1" type="ORF">XBP1_900003</name>
</gene>
<dbReference type="Proteomes" id="UP000028511">
    <property type="component" value="Unassembled WGS sequence"/>
</dbReference>
<dbReference type="HOGENOM" id="CLU_3190731_0_0_6"/>
<evidence type="ECO:0000313" key="1">
    <source>
        <dbReference type="EMBL" id="CDG99281.1"/>
    </source>
</evidence>